<feature type="compositionally biased region" description="Basic and acidic residues" evidence="1">
    <location>
        <begin position="290"/>
        <end position="304"/>
    </location>
</feature>
<evidence type="ECO:0000313" key="2">
    <source>
        <dbReference type="EMBL" id="KAK0410640.1"/>
    </source>
</evidence>
<keyword evidence="3" id="KW-1185">Reference proteome</keyword>
<accession>A0AA39HSD6</accession>
<dbReference type="AlphaFoldDB" id="A0AA39HSD6"/>
<evidence type="ECO:0000256" key="1">
    <source>
        <dbReference type="SAM" id="MobiDB-lite"/>
    </source>
</evidence>
<dbReference type="EMBL" id="JAUCMV010000003">
    <property type="protein sequence ID" value="KAK0410640.1"/>
    <property type="molecule type" value="Genomic_DNA"/>
</dbReference>
<gene>
    <name evidence="2" type="ORF">QR680_005248</name>
</gene>
<comment type="caution">
    <text evidence="2">The sequence shown here is derived from an EMBL/GenBank/DDBJ whole genome shotgun (WGS) entry which is preliminary data.</text>
</comment>
<evidence type="ECO:0000313" key="3">
    <source>
        <dbReference type="Proteomes" id="UP001175271"/>
    </source>
</evidence>
<sequence>MALRDAEKEMQLRAHLRDIDDRLEQAIRSRNEYVEYLKSKYPNLSSNRFETAKEEGREERKFANWNSRGVQRIVTRDPTNPDPYAQSMLILTPQEARPPSRLRDDLKTNIYHWDIGRTAPSQRYVAPPGPLPRISDPIPSNGVLLQSDLPRIRARLAEIKSDLADLRDQRMFMSSADYHRTILPSREPFLGALNAFQAMNPQNAQNHYGYAIPNAIPPTRSDRSFAEILNKLTEITEEAPEEEAPPLAPQKPLVADSHRDVHIDRMFEKMREQVAEDTVERGRAPLSPPRRVETAPREAEDPVVVRRTIQFEAPKPSSPQAPATKPSTPSYGQILASMEQTRKMESSDSDSDDDVPPKADKSKVTPAAASVPAQDDFLARFLSADKRSAPGKTAPPIDLDDDDFY</sequence>
<proteinExistence type="predicted"/>
<feature type="compositionally biased region" description="Polar residues" evidence="1">
    <location>
        <begin position="318"/>
        <end position="331"/>
    </location>
</feature>
<dbReference type="Proteomes" id="UP001175271">
    <property type="component" value="Unassembled WGS sequence"/>
</dbReference>
<feature type="compositionally biased region" description="Basic and acidic residues" evidence="1">
    <location>
        <begin position="274"/>
        <end position="283"/>
    </location>
</feature>
<name>A0AA39HSD6_9BILA</name>
<reference evidence="2" key="1">
    <citation type="submission" date="2023-06" db="EMBL/GenBank/DDBJ databases">
        <title>Genomic analysis of the entomopathogenic nematode Steinernema hermaphroditum.</title>
        <authorList>
            <person name="Schwarz E.M."/>
            <person name="Heppert J.K."/>
            <person name="Baniya A."/>
            <person name="Schwartz H.T."/>
            <person name="Tan C.-H."/>
            <person name="Antoshechkin I."/>
            <person name="Sternberg P.W."/>
            <person name="Goodrich-Blair H."/>
            <person name="Dillman A.R."/>
        </authorList>
    </citation>
    <scope>NUCLEOTIDE SEQUENCE</scope>
    <source>
        <strain evidence="2">PS9179</strain>
        <tissue evidence="2">Whole animal</tissue>
    </source>
</reference>
<organism evidence="2 3">
    <name type="scientific">Steinernema hermaphroditum</name>
    <dbReference type="NCBI Taxonomy" id="289476"/>
    <lineage>
        <taxon>Eukaryota</taxon>
        <taxon>Metazoa</taxon>
        <taxon>Ecdysozoa</taxon>
        <taxon>Nematoda</taxon>
        <taxon>Chromadorea</taxon>
        <taxon>Rhabditida</taxon>
        <taxon>Tylenchina</taxon>
        <taxon>Panagrolaimomorpha</taxon>
        <taxon>Strongyloidoidea</taxon>
        <taxon>Steinernematidae</taxon>
        <taxon>Steinernema</taxon>
    </lineage>
</organism>
<protein>
    <submittedName>
        <fullName evidence="2">Uncharacterized protein</fullName>
    </submittedName>
</protein>
<feature type="region of interest" description="Disordered" evidence="1">
    <location>
        <begin position="274"/>
        <end position="405"/>
    </location>
</feature>